<dbReference type="Proteomes" id="UP000005546">
    <property type="component" value="Unassembled WGS sequence"/>
</dbReference>
<sequence length="889" mass="98074">MYKQKFLGMKKQVLFAMLLMAACCEKASPRNVTVDFPVSLNENGELSEGTISEDRFDNDNIEGWDIEGKCKTSNGVVEFYENAFDFHQTRTGLSNGWYQITVNAFGRDRNSDGGTAHRDRNESLLWEIYGNDYALPVKSLYEETGSTGSDNGQYPFTTAEANQNFENGRYGNTVNVLVTDGTLDFGIRGKEGGLGRWCCFDNFKLTYIGNDLSALYQAMAEEALKNAGKISQPYKDKVKKTMDETSPSDETEVPKAISTLNQTMLEYIDMHNALAEAHSKETFEKGKLLLSISKSTDEARTDLESSLSTGQENLEQAISPDEARMAQLQMEESIQGFLHASLPRNVKTDVTAILKDAECQNDAARYWNRSGKADGYVEDIPAFKNDLYDGKGISYWNSGPEDNRMLVWQETQPIRPGKYRFTAYAAGGTWSGGNVNSGNNGGLYLFINDQSVEITTETFGVYSVEAEIPSNETNITVGLKAGDHNTVTWAILAQTHLEYLGTSDITSTFLKDAACQDGTNRYWERSGSASGYIENIPAFHSAAYNGAGVSYWTGAPETGKNLIWQKTQAVLPGKYRFSAFAAGCVWGNKNQNLGYDGELYLFINGQKTALTSSTFNRYTVEIEISSEGTELTVGLQAGEKNTATWAIIAQTRLEYLGNEAILKETDTQYGIAKDTYANVVLERSLVSGKWNTFCVPFDMTAGQVAENGLGEVRRLVEATQQDGNIVLRFDKAETIEAGQPYLVRPTGNVTEIKADEVYLHAGQPNSSTVDGVSMTGNYAATTIPQGAYFINDDKFYLADTDKVNLKGFRAYINADQTTAMAGVNRLLIDIDGKVTNIEEITSDGTKDSKELVDVYTINGIKIKNDMKRADALEGLEHGIYIIDGEKIIK</sequence>
<keyword evidence="1" id="KW-0732">Signal</keyword>
<protein>
    <submittedName>
        <fullName evidence="2">Uncharacterized protein</fullName>
    </submittedName>
</protein>
<gene>
    <name evidence="2" type="ORF">HMPREF9442_02351</name>
</gene>
<name>F3QVP8_9BACT</name>
<dbReference type="STRING" id="762982.HMPREF9442_02351"/>
<dbReference type="EMBL" id="AFBR01000067">
    <property type="protein sequence ID" value="EGG52491.1"/>
    <property type="molecule type" value="Genomic_DNA"/>
</dbReference>
<dbReference type="AlphaFoldDB" id="F3QVP8"/>
<evidence type="ECO:0000313" key="2">
    <source>
        <dbReference type="EMBL" id="EGG52491.1"/>
    </source>
</evidence>
<keyword evidence="3" id="KW-1185">Reference proteome</keyword>
<evidence type="ECO:0000313" key="3">
    <source>
        <dbReference type="Proteomes" id="UP000005546"/>
    </source>
</evidence>
<organism evidence="2 3">
    <name type="scientific">Paraprevotella xylaniphila YIT 11841</name>
    <dbReference type="NCBI Taxonomy" id="762982"/>
    <lineage>
        <taxon>Bacteria</taxon>
        <taxon>Pseudomonadati</taxon>
        <taxon>Bacteroidota</taxon>
        <taxon>Bacteroidia</taxon>
        <taxon>Bacteroidales</taxon>
        <taxon>Prevotellaceae</taxon>
        <taxon>Paraprevotella</taxon>
    </lineage>
</organism>
<dbReference type="eggNOG" id="ENOG502ZJNN">
    <property type="taxonomic scope" value="Bacteria"/>
</dbReference>
<accession>F3QVP8</accession>
<feature type="signal peptide" evidence="1">
    <location>
        <begin position="1"/>
        <end position="21"/>
    </location>
</feature>
<comment type="caution">
    <text evidence="2">The sequence shown here is derived from an EMBL/GenBank/DDBJ whole genome shotgun (WGS) entry which is preliminary data.</text>
</comment>
<dbReference type="PROSITE" id="PS51257">
    <property type="entry name" value="PROKAR_LIPOPROTEIN"/>
    <property type="match status" value="1"/>
</dbReference>
<dbReference type="HOGENOM" id="CLU_326485_0_0_10"/>
<proteinExistence type="predicted"/>
<evidence type="ECO:0000256" key="1">
    <source>
        <dbReference type="SAM" id="SignalP"/>
    </source>
</evidence>
<reference evidence="2 3" key="1">
    <citation type="submission" date="2011-02" db="EMBL/GenBank/DDBJ databases">
        <authorList>
            <person name="Weinstock G."/>
            <person name="Sodergren E."/>
            <person name="Clifton S."/>
            <person name="Fulton L."/>
            <person name="Fulton B."/>
            <person name="Courtney L."/>
            <person name="Fronick C."/>
            <person name="Harrison M."/>
            <person name="Strong C."/>
            <person name="Farmer C."/>
            <person name="Delahaunty K."/>
            <person name="Markovic C."/>
            <person name="Hall O."/>
            <person name="Minx P."/>
            <person name="Tomlinson C."/>
            <person name="Mitreva M."/>
            <person name="Hou S."/>
            <person name="Chen J."/>
            <person name="Wollam A."/>
            <person name="Pepin K.H."/>
            <person name="Johnson M."/>
            <person name="Bhonagiri V."/>
            <person name="Zhang X."/>
            <person name="Suruliraj S."/>
            <person name="Warren W."/>
            <person name="Chinwalla A."/>
            <person name="Mardis E.R."/>
            <person name="Wilson R.K."/>
        </authorList>
    </citation>
    <scope>NUCLEOTIDE SEQUENCE [LARGE SCALE GENOMIC DNA]</scope>
    <source>
        <strain evidence="2 3">YIT 11841</strain>
    </source>
</reference>
<feature type="chain" id="PRO_5003300958" evidence="1">
    <location>
        <begin position="22"/>
        <end position="889"/>
    </location>
</feature>